<dbReference type="HOGENOM" id="CLU_1171130_0_0_1"/>
<keyword evidence="3" id="KW-1185">Reference proteome</keyword>
<comment type="caution">
    <text evidence="2">The sequence shown here is derived from an EMBL/GenBank/DDBJ whole genome shotgun (WGS) entry which is preliminary data.</text>
</comment>
<organism evidence="2 3">
    <name type="scientific">Pycnoporus cinnabarinus</name>
    <name type="common">Cinnabar-red polypore</name>
    <name type="synonym">Trametes cinnabarina</name>
    <dbReference type="NCBI Taxonomy" id="5643"/>
    <lineage>
        <taxon>Eukaryota</taxon>
        <taxon>Fungi</taxon>
        <taxon>Dikarya</taxon>
        <taxon>Basidiomycota</taxon>
        <taxon>Agaricomycotina</taxon>
        <taxon>Agaricomycetes</taxon>
        <taxon>Polyporales</taxon>
        <taxon>Polyporaceae</taxon>
        <taxon>Trametes</taxon>
    </lineage>
</organism>
<sequence>MASTIAVETGTSSTEQFHIVVDALSLISIAASGVKMYLRYCPNNAQIAELRAILTEWRVFMATLTGPQRERFDREYPRYIAQMEARVGNFDMVLNSLAGDLRGSNAWNAYNPFAHLGNSFQAARALIHEADVDFRRTTASFRDSGRNEGHAVGVDAGRHSGPAQARSSTQPHQTSTTDTPSANEPSVADISNMRTVLMARNTLNYIRNLNMRNAVNGANYIINALIQSAQAGANARV</sequence>
<proteinExistence type="predicted"/>
<protein>
    <submittedName>
        <fullName evidence="2">Uncharacterized protein</fullName>
    </submittedName>
</protein>
<evidence type="ECO:0000313" key="2">
    <source>
        <dbReference type="EMBL" id="CDO74161.1"/>
    </source>
</evidence>
<name>A0A060SIY8_PYCCI</name>
<reference evidence="2" key="1">
    <citation type="submission" date="2014-01" db="EMBL/GenBank/DDBJ databases">
        <title>The genome of the white-rot fungus Pycnoporus cinnabarinus: a basidiomycete model with a versatile arsenal for lignocellulosic biomass breakdown.</title>
        <authorList>
            <person name="Levasseur A."/>
            <person name="Lomascolo A."/>
            <person name="Ruiz-Duenas F.J."/>
            <person name="Uzan E."/>
            <person name="Piumi F."/>
            <person name="Kues U."/>
            <person name="Ram A.F.J."/>
            <person name="Murat C."/>
            <person name="Haon M."/>
            <person name="Benoit I."/>
            <person name="Arfi Y."/>
            <person name="Chevret D."/>
            <person name="Drula E."/>
            <person name="Kwon M.J."/>
            <person name="Gouret P."/>
            <person name="Lesage-Meessen L."/>
            <person name="Lombard V."/>
            <person name="Mariette J."/>
            <person name="Noirot C."/>
            <person name="Park J."/>
            <person name="Patyshakuliyeva A."/>
            <person name="Wieneger R.A.B."/>
            <person name="Wosten H.A.B."/>
            <person name="Martin F."/>
            <person name="Coutinho P.M."/>
            <person name="de Vries R."/>
            <person name="Martinez A.T."/>
            <person name="Klopp C."/>
            <person name="Pontarotti P."/>
            <person name="Henrissat B."/>
            <person name="Record E."/>
        </authorList>
    </citation>
    <scope>NUCLEOTIDE SEQUENCE [LARGE SCALE GENOMIC DNA]</scope>
    <source>
        <strain evidence="2">BRFM137</strain>
    </source>
</reference>
<evidence type="ECO:0000313" key="3">
    <source>
        <dbReference type="Proteomes" id="UP000029665"/>
    </source>
</evidence>
<evidence type="ECO:0000256" key="1">
    <source>
        <dbReference type="SAM" id="MobiDB-lite"/>
    </source>
</evidence>
<dbReference type="AlphaFoldDB" id="A0A060SIY8"/>
<feature type="region of interest" description="Disordered" evidence="1">
    <location>
        <begin position="141"/>
        <end position="187"/>
    </location>
</feature>
<accession>A0A060SIY8</accession>
<dbReference type="EMBL" id="CCBP010000125">
    <property type="protein sequence ID" value="CDO74161.1"/>
    <property type="molecule type" value="Genomic_DNA"/>
</dbReference>
<dbReference type="Proteomes" id="UP000029665">
    <property type="component" value="Unassembled WGS sequence"/>
</dbReference>
<feature type="compositionally biased region" description="Polar residues" evidence="1">
    <location>
        <begin position="165"/>
        <end position="184"/>
    </location>
</feature>
<dbReference type="OrthoDB" id="2756305at2759"/>
<gene>
    <name evidence="2" type="ORF">BN946_scf185043.g212</name>
</gene>